<evidence type="ECO:0000256" key="6">
    <source>
        <dbReference type="ARBA" id="ARBA00025624"/>
    </source>
</evidence>
<feature type="transmembrane region" description="Helical" evidence="8">
    <location>
        <begin position="360"/>
        <end position="378"/>
    </location>
</feature>
<reference evidence="10 11" key="1">
    <citation type="submission" date="2023-12" db="EMBL/GenBank/DDBJ databases">
        <title>Baltic Sea Cyanobacteria.</title>
        <authorList>
            <person name="Delbaje E."/>
            <person name="Fewer D.P."/>
            <person name="Shishido T.K."/>
        </authorList>
    </citation>
    <scope>NUCLEOTIDE SEQUENCE [LARGE SCALE GENOMIC DNA]</scope>
    <source>
        <strain evidence="10 11">UHCC 0139</strain>
    </source>
</reference>
<dbReference type="PANTHER" id="PTHR43507">
    <property type="entry name" value="NADH-UBIQUINONE OXIDOREDUCTASE CHAIN 4"/>
    <property type="match status" value="1"/>
</dbReference>
<dbReference type="InterPro" id="IPR001750">
    <property type="entry name" value="ND/Mrp_TM"/>
</dbReference>
<comment type="similarity">
    <text evidence="2">Belongs to the complex I subunit 4 family.</text>
</comment>
<gene>
    <name evidence="10" type="ORF">VB738_03630</name>
</gene>
<dbReference type="NCBIfam" id="TIGR01972">
    <property type="entry name" value="NDH_I_M"/>
    <property type="match status" value="1"/>
</dbReference>
<dbReference type="InterPro" id="IPR003918">
    <property type="entry name" value="NADH_UbQ_OxRdtase"/>
</dbReference>
<evidence type="ECO:0000256" key="4">
    <source>
        <dbReference type="ARBA" id="ARBA00022989"/>
    </source>
</evidence>
<feature type="transmembrane region" description="Helical" evidence="8">
    <location>
        <begin position="319"/>
        <end position="339"/>
    </location>
</feature>
<dbReference type="EMBL" id="JAYGHX010000002">
    <property type="protein sequence ID" value="MEA5390346.1"/>
    <property type="molecule type" value="Genomic_DNA"/>
</dbReference>
<evidence type="ECO:0000259" key="9">
    <source>
        <dbReference type="Pfam" id="PF00361"/>
    </source>
</evidence>
<organism evidence="10 11">
    <name type="scientific">Cyanobium gracile UHCC 0139</name>
    <dbReference type="NCBI Taxonomy" id="3110308"/>
    <lineage>
        <taxon>Bacteria</taxon>
        <taxon>Bacillati</taxon>
        <taxon>Cyanobacteriota</taxon>
        <taxon>Cyanophyceae</taxon>
        <taxon>Synechococcales</taxon>
        <taxon>Prochlorococcaceae</taxon>
        <taxon>Cyanobium</taxon>
    </lineage>
</organism>
<keyword evidence="4 8" id="KW-1133">Transmembrane helix</keyword>
<feature type="transmembrane region" description="Helical" evidence="8">
    <location>
        <begin position="154"/>
        <end position="175"/>
    </location>
</feature>
<comment type="caution">
    <text evidence="10">The sequence shown here is derived from an EMBL/GenBank/DDBJ whole genome shotgun (WGS) entry which is preliminary data.</text>
</comment>
<feature type="transmembrane region" description="Helical" evidence="8">
    <location>
        <begin position="446"/>
        <end position="466"/>
    </location>
</feature>
<evidence type="ECO:0000256" key="3">
    <source>
        <dbReference type="ARBA" id="ARBA00022692"/>
    </source>
</evidence>
<evidence type="ECO:0000313" key="11">
    <source>
        <dbReference type="Proteomes" id="UP001304461"/>
    </source>
</evidence>
<dbReference type="InterPro" id="IPR010227">
    <property type="entry name" value="NADH_Q_OxRdtase_chainM/4"/>
</dbReference>
<keyword evidence="10" id="KW-0560">Oxidoreductase</keyword>
<dbReference type="GO" id="GO:0016491">
    <property type="term" value="F:oxidoreductase activity"/>
    <property type="evidence" value="ECO:0007669"/>
    <property type="project" value="UniProtKB-KW"/>
</dbReference>
<comment type="subcellular location">
    <subcellularLocation>
        <location evidence="1">Endomembrane system</location>
        <topology evidence="1">Multi-pass membrane protein</topology>
    </subcellularLocation>
    <subcellularLocation>
        <location evidence="7">Membrane</location>
        <topology evidence="7">Multi-pass membrane protein</topology>
    </subcellularLocation>
</comment>
<dbReference type="EC" id="1.6.5.-" evidence="10"/>
<feature type="transmembrane region" description="Helical" evidence="8">
    <location>
        <begin position="232"/>
        <end position="253"/>
    </location>
</feature>
<feature type="transmembrane region" description="Helical" evidence="8">
    <location>
        <begin position="398"/>
        <end position="417"/>
    </location>
</feature>
<feature type="transmembrane region" description="Helical" evidence="8">
    <location>
        <begin position="291"/>
        <end position="313"/>
    </location>
</feature>
<feature type="transmembrane region" description="Helical" evidence="8">
    <location>
        <begin position="265"/>
        <end position="284"/>
    </location>
</feature>
<name>A0ABU5RRE0_9CYAN</name>
<evidence type="ECO:0000256" key="7">
    <source>
        <dbReference type="RuleBase" id="RU000320"/>
    </source>
</evidence>
<evidence type="ECO:0000256" key="8">
    <source>
        <dbReference type="SAM" id="Phobius"/>
    </source>
</evidence>
<feature type="transmembrane region" description="Helical" evidence="8">
    <location>
        <begin position="199"/>
        <end position="220"/>
    </location>
</feature>
<sequence>MALLLLLLLPALGAVLLPLLPEHQGLLRRVSLATVLLQFVIGLTQLGQGPSELHQVWLPRIGLSLDLGLDGLSAPLAVLIALIVLVTVLATPADQARPRLFLSLLLATDLGLTGAVLARNALLFLLAYELVLIPTTLLLAVWGGPRRAQAAIQYVMYGAVSGLTLLGGVLALGWLNGDGFSFAFSDLAAMQLPAGSSHWIFALLVLSFGLKLPVVPLHGWQPLAYGQASSPVAMLLSGGVSILGGYGLLRFAVGFLPEEWILWSPWIAGVGALTAAYGALNAIVQSDIRRLVAYGSLGHMGLLVVALAAATPLSLQGVVAQLLAHGLISALLFHLVGLIEAKTGSIQIPELAGLLNPYRGLPFTLGLFLLALMASAGIPGLAGFVPEFLMFEASWTPFPVPTLLCLIASGFTAVYAVRLFNRVGFGRLDNDRVDYPSTGWSERFPAILLAALVVVGGLWPGLLVGWSESTTTALALRREPFSALVAIAPSASPRQLPS</sequence>
<keyword evidence="11" id="KW-1185">Reference proteome</keyword>
<keyword evidence="5 8" id="KW-0472">Membrane</keyword>
<protein>
    <submittedName>
        <fullName evidence="10">NADH-quinone oxidoreductase subunit M</fullName>
        <ecNumber evidence="10">1.6.5.-</ecNumber>
    </submittedName>
</protein>
<feature type="transmembrane region" description="Helical" evidence="8">
    <location>
        <begin position="123"/>
        <end position="142"/>
    </location>
</feature>
<evidence type="ECO:0000256" key="2">
    <source>
        <dbReference type="ARBA" id="ARBA00009025"/>
    </source>
</evidence>
<evidence type="ECO:0000256" key="5">
    <source>
        <dbReference type="ARBA" id="ARBA00023136"/>
    </source>
</evidence>
<accession>A0ABU5RRE0</accession>
<proteinExistence type="inferred from homology"/>
<feature type="transmembrane region" description="Helical" evidence="8">
    <location>
        <begin position="100"/>
        <end position="117"/>
    </location>
</feature>
<keyword evidence="3 7" id="KW-0812">Transmembrane</keyword>
<dbReference type="PRINTS" id="PR01437">
    <property type="entry name" value="NUOXDRDTASE4"/>
</dbReference>
<dbReference type="Proteomes" id="UP001304461">
    <property type="component" value="Unassembled WGS sequence"/>
</dbReference>
<feature type="domain" description="NADH:quinone oxidoreductase/Mrp antiporter transmembrane" evidence="9">
    <location>
        <begin position="118"/>
        <end position="408"/>
    </location>
</feature>
<dbReference type="PANTHER" id="PTHR43507:SF21">
    <property type="entry name" value="NAD(P)H-QUINONE OXIDOREDUCTASE CHAIN 4, CHLOROPLASTIC"/>
    <property type="match status" value="1"/>
</dbReference>
<dbReference type="RefSeq" id="WP_323304455.1">
    <property type="nucleotide sequence ID" value="NZ_JAYGHX010000002.1"/>
</dbReference>
<feature type="transmembrane region" description="Helical" evidence="8">
    <location>
        <begin position="72"/>
        <end position="93"/>
    </location>
</feature>
<comment type="function">
    <text evidence="6">NDH-1 shuttles electrons from NAD(P)H, via FMN and iron-sulfur (Fe-S) centers, to quinones in the respiratory chain. The immediate electron acceptor for the enzyme in this species is believed to be plastoquinone. Couples the redox reaction to proton translocation (for every two electrons transferred, four hydrogen ions are translocated across the cytoplasmic membrane), and thus conserves the redox energy in a proton gradient.</text>
</comment>
<evidence type="ECO:0000256" key="1">
    <source>
        <dbReference type="ARBA" id="ARBA00004127"/>
    </source>
</evidence>
<evidence type="ECO:0000313" key="10">
    <source>
        <dbReference type="EMBL" id="MEA5390346.1"/>
    </source>
</evidence>
<dbReference type="Pfam" id="PF00361">
    <property type="entry name" value="Proton_antipo_M"/>
    <property type="match status" value="1"/>
</dbReference>